<dbReference type="RefSeq" id="WP_092892515.1">
    <property type="nucleotide sequence ID" value="NZ_FOOQ01000002.1"/>
</dbReference>
<evidence type="ECO:0000256" key="1">
    <source>
        <dbReference type="SAM" id="Phobius"/>
    </source>
</evidence>
<name>A0A1I2SWS0_9EURY</name>
<keyword evidence="3" id="KW-1185">Reference proteome</keyword>
<dbReference type="Proteomes" id="UP000198876">
    <property type="component" value="Unassembled WGS sequence"/>
</dbReference>
<accession>A0A1I2SWS0</accession>
<keyword evidence="1" id="KW-0812">Transmembrane</keyword>
<organism evidence="2 3">
    <name type="scientific">Halopelagius inordinatus</name>
    <dbReference type="NCBI Taxonomy" id="553467"/>
    <lineage>
        <taxon>Archaea</taxon>
        <taxon>Methanobacteriati</taxon>
        <taxon>Methanobacteriota</taxon>
        <taxon>Stenosarchaea group</taxon>
        <taxon>Halobacteria</taxon>
        <taxon>Halobacteriales</taxon>
        <taxon>Haloferacaceae</taxon>
    </lineage>
</organism>
<dbReference type="AlphaFoldDB" id="A0A1I2SWS0"/>
<feature type="transmembrane region" description="Helical" evidence="1">
    <location>
        <begin position="89"/>
        <end position="114"/>
    </location>
</feature>
<proteinExistence type="predicted"/>
<reference evidence="3" key="1">
    <citation type="submission" date="2016-10" db="EMBL/GenBank/DDBJ databases">
        <authorList>
            <person name="Varghese N."/>
            <person name="Submissions S."/>
        </authorList>
    </citation>
    <scope>NUCLEOTIDE SEQUENCE [LARGE SCALE GENOMIC DNA]</scope>
    <source>
        <strain evidence="3">CGMCC 1.7739</strain>
    </source>
</reference>
<protein>
    <submittedName>
        <fullName evidence="2">Uncharacterized protein</fullName>
    </submittedName>
</protein>
<gene>
    <name evidence="2" type="ORF">SAMN04488063_2428</name>
</gene>
<feature type="transmembrane region" description="Helical" evidence="1">
    <location>
        <begin position="47"/>
        <end position="68"/>
    </location>
</feature>
<feature type="transmembrane region" description="Helical" evidence="1">
    <location>
        <begin position="126"/>
        <end position="151"/>
    </location>
</feature>
<feature type="transmembrane region" description="Helical" evidence="1">
    <location>
        <begin position="163"/>
        <end position="196"/>
    </location>
</feature>
<evidence type="ECO:0000313" key="2">
    <source>
        <dbReference type="EMBL" id="SFG56349.1"/>
    </source>
</evidence>
<dbReference type="EMBL" id="FOOQ01000002">
    <property type="protein sequence ID" value="SFG56349.1"/>
    <property type="molecule type" value="Genomic_DNA"/>
</dbReference>
<keyword evidence="1" id="KW-0472">Membrane</keyword>
<dbReference type="OrthoDB" id="308472at2157"/>
<sequence>MVPHRSLAWASLPSAFVPATATAQFAPDSLRLGAGTAELVVLGLLGYAVYVAVSVVFCGLVVAVSEFVSSGSYVRDAEKRLYARPVRTGALGIGVVVGGIAGTVLLAVVLLVLVNAGAPEPLSLVAAVPVFGGLLFLSVASAVGTVVLGSALLRRVRGGEPSLWVALVVGSLVVNVPLLNLVFGALVAVLGAGAIVGRWWENRRDGPSGPAPGRPTDG</sequence>
<evidence type="ECO:0000313" key="3">
    <source>
        <dbReference type="Proteomes" id="UP000198876"/>
    </source>
</evidence>
<keyword evidence="1" id="KW-1133">Transmembrane helix</keyword>